<evidence type="ECO:0000313" key="3">
    <source>
        <dbReference type="Proteomes" id="UP000822688"/>
    </source>
</evidence>
<protein>
    <submittedName>
        <fullName evidence="2">Uncharacterized protein</fullName>
    </submittedName>
</protein>
<accession>A0A8T0JCJ6</accession>
<dbReference type="EMBL" id="CM026421">
    <property type="protein sequence ID" value="KAG0593185.1"/>
    <property type="molecule type" value="Genomic_DNA"/>
</dbReference>
<feature type="non-terminal residue" evidence="2">
    <location>
        <position position="152"/>
    </location>
</feature>
<feature type="compositionally biased region" description="Basic and acidic residues" evidence="1">
    <location>
        <begin position="46"/>
        <end position="61"/>
    </location>
</feature>
<organism evidence="2 3">
    <name type="scientific">Ceratodon purpureus</name>
    <name type="common">Fire moss</name>
    <name type="synonym">Dicranum purpureum</name>
    <dbReference type="NCBI Taxonomy" id="3225"/>
    <lineage>
        <taxon>Eukaryota</taxon>
        <taxon>Viridiplantae</taxon>
        <taxon>Streptophyta</taxon>
        <taxon>Embryophyta</taxon>
        <taxon>Bryophyta</taxon>
        <taxon>Bryophytina</taxon>
        <taxon>Bryopsida</taxon>
        <taxon>Dicranidae</taxon>
        <taxon>Pseudoditrichales</taxon>
        <taxon>Ditrichaceae</taxon>
        <taxon>Ceratodon</taxon>
    </lineage>
</organism>
<feature type="compositionally biased region" description="Polar residues" evidence="1">
    <location>
        <begin position="83"/>
        <end position="100"/>
    </location>
</feature>
<dbReference type="Proteomes" id="UP000822688">
    <property type="component" value="Chromosome 1"/>
</dbReference>
<evidence type="ECO:0000256" key="1">
    <source>
        <dbReference type="SAM" id="MobiDB-lite"/>
    </source>
</evidence>
<sequence>MTTPSCALKRLLQPPLELDHNMNLPHCRSKLPYTSPHHQTPLPSMPERKPTNHHKINDNDLIKTTNQQNQFPQNSNNPRNEANAASTILSLPTVTPNSNPREQHQHKHYNFGQKHTRCNQKRKTKLQIIWNPPGRRIKWSMPDEPTPTSSTQ</sequence>
<feature type="compositionally biased region" description="Low complexity" evidence="1">
    <location>
        <begin position="66"/>
        <end position="80"/>
    </location>
</feature>
<feature type="region of interest" description="Disordered" evidence="1">
    <location>
        <begin position="19"/>
        <end position="104"/>
    </location>
</feature>
<dbReference type="AlphaFoldDB" id="A0A8T0JCJ6"/>
<comment type="caution">
    <text evidence="2">The sequence shown here is derived from an EMBL/GenBank/DDBJ whole genome shotgun (WGS) entry which is preliminary data.</text>
</comment>
<gene>
    <name evidence="2" type="ORF">KC19_1G309900</name>
</gene>
<reference evidence="2" key="1">
    <citation type="submission" date="2020-06" db="EMBL/GenBank/DDBJ databases">
        <title>WGS assembly of Ceratodon purpureus strain R40.</title>
        <authorList>
            <person name="Carey S.B."/>
            <person name="Jenkins J."/>
            <person name="Shu S."/>
            <person name="Lovell J.T."/>
            <person name="Sreedasyam A."/>
            <person name="Maumus F."/>
            <person name="Tiley G.P."/>
            <person name="Fernandez-Pozo N."/>
            <person name="Barry K."/>
            <person name="Chen C."/>
            <person name="Wang M."/>
            <person name="Lipzen A."/>
            <person name="Daum C."/>
            <person name="Saski C.A."/>
            <person name="Payton A.C."/>
            <person name="Mcbreen J.C."/>
            <person name="Conrad R.E."/>
            <person name="Kollar L.M."/>
            <person name="Olsson S."/>
            <person name="Huttunen S."/>
            <person name="Landis J.B."/>
            <person name="Wickett N.J."/>
            <person name="Johnson M.G."/>
            <person name="Rensing S.A."/>
            <person name="Grimwood J."/>
            <person name="Schmutz J."/>
            <person name="Mcdaniel S.F."/>
        </authorList>
    </citation>
    <scope>NUCLEOTIDE SEQUENCE</scope>
    <source>
        <strain evidence="2">R40</strain>
    </source>
</reference>
<proteinExistence type="predicted"/>
<keyword evidence="3" id="KW-1185">Reference proteome</keyword>
<name>A0A8T0JCJ6_CERPU</name>
<evidence type="ECO:0000313" key="2">
    <source>
        <dbReference type="EMBL" id="KAG0593185.1"/>
    </source>
</evidence>